<keyword evidence="5" id="KW-0249">Electron transport</keyword>
<evidence type="ECO:0000256" key="4">
    <source>
        <dbReference type="ARBA" id="ARBA00022827"/>
    </source>
</evidence>
<dbReference type="InterPro" id="IPR018206">
    <property type="entry name" value="ETF_asu_C_CS"/>
</dbReference>
<dbReference type="GO" id="GO:0033539">
    <property type="term" value="P:fatty acid beta-oxidation using acyl-CoA dehydrogenase"/>
    <property type="evidence" value="ECO:0007669"/>
    <property type="project" value="TreeGrafter"/>
</dbReference>
<dbReference type="InterPro" id="IPR029035">
    <property type="entry name" value="DHS-like_NAD/FAD-binding_dom"/>
</dbReference>
<dbReference type="Pfam" id="PF00766">
    <property type="entry name" value="ETF_alpha"/>
    <property type="match status" value="1"/>
</dbReference>
<reference evidence="8" key="1">
    <citation type="submission" date="2012-03" db="EMBL/GenBank/DDBJ databases">
        <title>Functional metagenomics reveals considerable lignocellulase gene clusters in the gut microbiome of a wood-feeding higher termite.</title>
        <authorList>
            <person name="Liu N."/>
        </authorList>
    </citation>
    <scope>NUCLEOTIDE SEQUENCE</scope>
</reference>
<comment type="cofactor">
    <cofactor evidence="6">
        <name>FAD</name>
        <dbReference type="ChEBI" id="CHEBI:57692"/>
    </cofactor>
    <text evidence="6">Binds 1 FAD per dimer.</text>
</comment>
<evidence type="ECO:0000313" key="8">
    <source>
        <dbReference type="EMBL" id="AGS51679.1"/>
    </source>
</evidence>
<evidence type="ECO:0000256" key="6">
    <source>
        <dbReference type="PIRSR" id="PIRSR000089-1"/>
    </source>
</evidence>
<dbReference type="PROSITE" id="PS00696">
    <property type="entry name" value="ETF_ALPHA"/>
    <property type="match status" value="1"/>
</dbReference>
<keyword evidence="4 6" id="KW-0274">FAD</keyword>
<proteinExistence type="inferred from homology"/>
<dbReference type="GO" id="GO:0050660">
    <property type="term" value="F:flavin adenine dinucleotide binding"/>
    <property type="evidence" value="ECO:0007669"/>
    <property type="project" value="InterPro"/>
</dbReference>
<dbReference type="Gene3D" id="3.40.50.620">
    <property type="entry name" value="HUPs"/>
    <property type="match status" value="1"/>
</dbReference>
<dbReference type="FunFam" id="3.40.50.1220:FF:000001">
    <property type="entry name" value="Electron transfer flavoprotein, alpha subunit"/>
    <property type="match status" value="1"/>
</dbReference>
<sequence>MSLELVSKARELADKLKAEVSAALFGEKVEGEVNKLASLGADKVYILEDPRLKYYTPVPYSKLMIQTIEEYKPQIVLYGATTEGRDLAPRVASHLKVGLTADCTDLQIGDHTQKETEYKDILYQIRPAFGGNIIATIVSPEKKPQMATVREGVMRMAVPDGSRKAETVKIKASLTTEDFISGIIERVMEEKSVNLKGAQIIVSGGMGVGSKENFALIRELAQTLGAEVGASRAAVDQGFIGKEHQVGQTGTTVRPKLYIACGISGAIQHRAGMDGSARIIAINNDPEAPIFSVAHYGIVGDLNEVIPKMIKAYKARA</sequence>
<evidence type="ECO:0000256" key="2">
    <source>
        <dbReference type="ARBA" id="ARBA00022448"/>
    </source>
</evidence>
<dbReference type="EMBL" id="JQ844167">
    <property type="protein sequence ID" value="AGS51679.1"/>
    <property type="molecule type" value="Genomic_DNA"/>
</dbReference>
<organism evidence="8">
    <name type="scientific">uncultured bacterium contig00026</name>
    <dbReference type="NCBI Taxonomy" id="1181515"/>
    <lineage>
        <taxon>Bacteria</taxon>
        <taxon>environmental samples</taxon>
    </lineage>
</organism>
<feature type="binding site" evidence="6">
    <location>
        <begin position="245"/>
        <end position="249"/>
    </location>
    <ligand>
        <name>FAD</name>
        <dbReference type="ChEBI" id="CHEBI:57692"/>
    </ligand>
</feature>
<dbReference type="InterPro" id="IPR001308">
    <property type="entry name" value="ETF_a/FixB"/>
</dbReference>
<dbReference type="Pfam" id="PF01012">
    <property type="entry name" value="ETF"/>
    <property type="match status" value="1"/>
</dbReference>
<dbReference type="PANTHER" id="PTHR43153:SF1">
    <property type="entry name" value="ELECTRON TRANSFER FLAVOPROTEIN SUBUNIT ALPHA, MITOCHONDRIAL"/>
    <property type="match status" value="1"/>
</dbReference>
<feature type="binding site" evidence="6">
    <location>
        <begin position="262"/>
        <end position="269"/>
    </location>
    <ligand>
        <name>FAD</name>
        <dbReference type="ChEBI" id="CHEBI:57692"/>
    </ligand>
</feature>
<evidence type="ECO:0000259" key="7">
    <source>
        <dbReference type="SMART" id="SM00893"/>
    </source>
</evidence>
<accession>A0A806KFW0</accession>
<dbReference type="CDD" id="cd01715">
    <property type="entry name" value="ETF_alpha"/>
    <property type="match status" value="1"/>
</dbReference>
<evidence type="ECO:0000256" key="3">
    <source>
        <dbReference type="ARBA" id="ARBA00022630"/>
    </source>
</evidence>
<dbReference type="SUPFAM" id="SSF52402">
    <property type="entry name" value="Adenine nucleotide alpha hydrolases-like"/>
    <property type="match status" value="1"/>
</dbReference>
<keyword evidence="3" id="KW-0285">Flavoprotein</keyword>
<comment type="similarity">
    <text evidence="1">Belongs to the ETF alpha-subunit/FixB family.</text>
</comment>
<dbReference type="GO" id="GO:0009055">
    <property type="term" value="F:electron transfer activity"/>
    <property type="evidence" value="ECO:0007669"/>
    <property type="project" value="InterPro"/>
</dbReference>
<dbReference type="PANTHER" id="PTHR43153">
    <property type="entry name" value="ELECTRON TRANSFER FLAVOPROTEIN ALPHA"/>
    <property type="match status" value="1"/>
</dbReference>
<dbReference type="InterPro" id="IPR014730">
    <property type="entry name" value="ETF_a/b_N"/>
</dbReference>
<dbReference type="InterPro" id="IPR014731">
    <property type="entry name" value="ETF_asu_C"/>
</dbReference>
<feature type="binding site" evidence="6">
    <location>
        <begin position="231"/>
        <end position="232"/>
    </location>
    <ligand>
        <name>FAD</name>
        <dbReference type="ChEBI" id="CHEBI:57692"/>
    </ligand>
</feature>
<evidence type="ECO:0000256" key="5">
    <source>
        <dbReference type="ARBA" id="ARBA00022982"/>
    </source>
</evidence>
<dbReference type="SUPFAM" id="SSF52467">
    <property type="entry name" value="DHS-like NAD/FAD-binding domain"/>
    <property type="match status" value="1"/>
</dbReference>
<dbReference type="SMART" id="SM00893">
    <property type="entry name" value="ETF"/>
    <property type="match status" value="1"/>
</dbReference>
<feature type="binding site" evidence="6">
    <location>
        <position position="283"/>
    </location>
    <ligand>
        <name>FAD</name>
        <dbReference type="ChEBI" id="CHEBI:57692"/>
    </ligand>
</feature>
<feature type="domain" description="Electron transfer flavoprotein alpha/beta-subunit N-terminal" evidence="7">
    <location>
        <begin position="1"/>
        <end position="183"/>
    </location>
</feature>
<dbReference type="AlphaFoldDB" id="A0A806KFW0"/>
<dbReference type="PIRSF" id="PIRSF000089">
    <property type="entry name" value="Electra_flavoP_a"/>
    <property type="match status" value="1"/>
</dbReference>
<evidence type="ECO:0000256" key="1">
    <source>
        <dbReference type="ARBA" id="ARBA00005817"/>
    </source>
</evidence>
<name>A0A806KFW0_9BACT</name>
<dbReference type="InterPro" id="IPR033947">
    <property type="entry name" value="ETF_alpha_N"/>
</dbReference>
<dbReference type="Gene3D" id="3.40.50.1220">
    <property type="entry name" value="TPP-binding domain"/>
    <property type="match status" value="1"/>
</dbReference>
<keyword evidence="2" id="KW-0813">Transport</keyword>
<protein>
    <submittedName>
        <fullName evidence="8">Electron transfer flavoprotein, alpha subunit</fullName>
    </submittedName>
</protein>
<dbReference type="InterPro" id="IPR014729">
    <property type="entry name" value="Rossmann-like_a/b/a_fold"/>
</dbReference>